<protein>
    <recommendedName>
        <fullName evidence="10">Integrase catalytic domain-containing protein</fullName>
    </recommendedName>
</protein>
<dbReference type="InterPro" id="IPR001584">
    <property type="entry name" value="Integrase_cat-core"/>
</dbReference>
<evidence type="ECO:0000256" key="2">
    <source>
        <dbReference type="ARBA" id="ARBA00022723"/>
    </source>
</evidence>
<evidence type="ECO:0000313" key="11">
    <source>
        <dbReference type="EMBL" id="KAJ8884980.1"/>
    </source>
</evidence>
<dbReference type="InterPro" id="IPR039537">
    <property type="entry name" value="Retrotran_Ty1/copia-like"/>
</dbReference>
<name>A0ABQ9HLC7_9NEOP</name>
<dbReference type="InterPro" id="IPR036397">
    <property type="entry name" value="RNaseH_sf"/>
</dbReference>
<keyword evidence="12" id="KW-1185">Reference proteome</keyword>
<evidence type="ECO:0000256" key="4">
    <source>
        <dbReference type="ARBA" id="ARBA00022801"/>
    </source>
</evidence>
<evidence type="ECO:0000256" key="6">
    <source>
        <dbReference type="ARBA" id="ARBA00022908"/>
    </source>
</evidence>
<organism evidence="11 12">
    <name type="scientific">Dryococelus australis</name>
    <dbReference type="NCBI Taxonomy" id="614101"/>
    <lineage>
        <taxon>Eukaryota</taxon>
        <taxon>Metazoa</taxon>
        <taxon>Ecdysozoa</taxon>
        <taxon>Arthropoda</taxon>
        <taxon>Hexapoda</taxon>
        <taxon>Insecta</taxon>
        <taxon>Pterygota</taxon>
        <taxon>Neoptera</taxon>
        <taxon>Polyneoptera</taxon>
        <taxon>Phasmatodea</taxon>
        <taxon>Verophasmatodea</taxon>
        <taxon>Anareolatae</taxon>
        <taxon>Phasmatidae</taxon>
        <taxon>Eurycanthinae</taxon>
        <taxon>Dryococelus</taxon>
    </lineage>
</organism>
<keyword evidence="9" id="KW-0233">DNA recombination</keyword>
<proteinExistence type="predicted"/>
<keyword evidence="7" id="KW-0695">RNA-directed DNA polymerase</keyword>
<evidence type="ECO:0000256" key="8">
    <source>
        <dbReference type="ARBA" id="ARBA00022932"/>
    </source>
</evidence>
<evidence type="ECO:0000256" key="7">
    <source>
        <dbReference type="ARBA" id="ARBA00022918"/>
    </source>
</evidence>
<dbReference type="PROSITE" id="PS50994">
    <property type="entry name" value="INTEGRASE"/>
    <property type="match status" value="1"/>
</dbReference>
<dbReference type="InterPro" id="IPR012337">
    <property type="entry name" value="RNaseH-like_sf"/>
</dbReference>
<keyword evidence="5" id="KW-0460">Magnesium</keyword>
<dbReference type="PANTHER" id="PTHR42648">
    <property type="entry name" value="TRANSPOSASE, PUTATIVE-RELATED"/>
    <property type="match status" value="1"/>
</dbReference>
<keyword evidence="8" id="KW-0239">DNA-directed DNA polymerase</keyword>
<gene>
    <name evidence="11" type="ORF">PR048_011176</name>
</gene>
<evidence type="ECO:0000259" key="10">
    <source>
        <dbReference type="PROSITE" id="PS50994"/>
    </source>
</evidence>
<comment type="caution">
    <text evidence="11">The sequence shown here is derived from an EMBL/GenBank/DDBJ whole genome shotgun (WGS) entry which is preliminary data.</text>
</comment>
<evidence type="ECO:0000256" key="3">
    <source>
        <dbReference type="ARBA" id="ARBA00022759"/>
    </source>
</evidence>
<dbReference type="Gene3D" id="3.30.420.10">
    <property type="entry name" value="Ribonuclease H-like superfamily/Ribonuclease H"/>
    <property type="match status" value="1"/>
</dbReference>
<keyword evidence="2" id="KW-0479">Metal-binding</keyword>
<dbReference type="SUPFAM" id="SSF53098">
    <property type="entry name" value="Ribonuclease H-like"/>
    <property type="match status" value="1"/>
</dbReference>
<keyword evidence="1" id="KW-0540">Nuclease</keyword>
<evidence type="ECO:0000256" key="9">
    <source>
        <dbReference type="ARBA" id="ARBA00023172"/>
    </source>
</evidence>
<evidence type="ECO:0000313" key="12">
    <source>
        <dbReference type="Proteomes" id="UP001159363"/>
    </source>
</evidence>
<accession>A0ABQ9HLC7</accession>
<dbReference type="EMBL" id="JARBHB010000004">
    <property type="protein sequence ID" value="KAJ8884980.1"/>
    <property type="molecule type" value="Genomic_DNA"/>
</dbReference>
<sequence length="136" mass="15544">MFLKLPETTLLRLNQNETRMYTNFVVTSGANIKGNKDGLCLCSNSSAKWIAERLNRTLMEITRALLLDSGLEKELWREALRTAMYLLNRSQSATTVDTTPVKLWCGKRPDLSNLKLFGSLAYAKKIKEARKTRQEM</sequence>
<dbReference type="PANTHER" id="PTHR42648:SF11">
    <property type="entry name" value="TRANSPOSON TY4-P GAG-POL POLYPROTEIN"/>
    <property type="match status" value="1"/>
</dbReference>
<evidence type="ECO:0000256" key="1">
    <source>
        <dbReference type="ARBA" id="ARBA00022722"/>
    </source>
</evidence>
<dbReference type="Proteomes" id="UP001159363">
    <property type="component" value="Chromosome X"/>
</dbReference>
<feature type="domain" description="Integrase catalytic" evidence="10">
    <location>
        <begin position="1"/>
        <end position="108"/>
    </location>
</feature>
<reference evidence="11 12" key="1">
    <citation type="submission" date="2023-02" db="EMBL/GenBank/DDBJ databases">
        <title>LHISI_Scaffold_Assembly.</title>
        <authorList>
            <person name="Stuart O.P."/>
            <person name="Cleave R."/>
            <person name="Magrath M.J.L."/>
            <person name="Mikheyev A.S."/>
        </authorList>
    </citation>
    <scope>NUCLEOTIDE SEQUENCE [LARGE SCALE GENOMIC DNA]</scope>
    <source>
        <strain evidence="11">Daus_M_001</strain>
        <tissue evidence="11">Leg muscle</tissue>
    </source>
</reference>
<evidence type="ECO:0000256" key="5">
    <source>
        <dbReference type="ARBA" id="ARBA00022842"/>
    </source>
</evidence>
<keyword evidence="6" id="KW-0229">DNA integration</keyword>
<keyword evidence="3" id="KW-0255">Endonuclease</keyword>
<keyword evidence="4" id="KW-0378">Hydrolase</keyword>
<keyword evidence="8" id="KW-0548">Nucleotidyltransferase</keyword>
<keyword evidence="8" id="KW-0808">Transferase</keyword>